<feature type="region of interest" description="Disordered" evidence="1">
    <location>
        <begin position="282"/>
        <end position="306"/>
    </location>
</feature>
<feature type="region of interest" description="Disordered" evidence="1">
    <location>
        <begin position="1"/>
        <end position="39"/>
    </location>
</feature>
<accession>A0A814YN96</accession>
<feature type="compositionally biased region" description="Polar residues" evidence="1">
    <location>
        <begin position="19"/>
        <end position="39"/>
    </location>
</feature>
<evidence type="ECO:0000313" key="2">
    <source>
        <dbReference type="EMBL" id="CAF1231852.1"/>
    </source>
</evidence>
<dbReference type="Proteomes" id="UP000663877">
    <property type="component" value="Unassembled WGS sequence"/>
</dbReference>
<gene>
    <name evidence="2" type="ORF">BJG266_LOCUS28562</name>
    <name evidence="3" type="ORF">QVE165_LOCUS44958</name>
</gene>
<proteinExistence type="predicted"/>
<dbReference type="InterPro" id="IPR036465">
    <property type="entry name" value="vWFA_dom_sf"/>
</dbReference>
<dbReference type="OrthoDB" id="2142040at2759"/>
<feature type="compositionally biased region" description="Polar residues" evidence="1">
    <location>
        <begin position="296"/>
        <end position="306"/>
    </location>
</feature>
<protein>
    <recommendedName>
        <fullName evidence="6">VWFA domain-containing protein</fullName>
    </recommendedName>
</protein>
<evidence type="ECO:0000313" key="5">
    <source>
        <dbReference type="Proteomes" id="UP000663877"/>
    </source>
</evidence>
<dbReference type="EMBL" id="CAJNOM010000617">
    <property type="protein sequence ID" value="CAF1523406.1"/>
    <property type="molecule type" value="Genomic_DNA"/>
</dbReference>
<evidence type="ECO:0008006" key="6">
    <source>
        <dbReference type="Google" id="ProtNLM"/>
    </source>
</evidence>
<dbReference type="Proteomes" id="UP000663832">
    <property type="component" value="Unassembled WGS sequence"/>
</dbReference>
<comment type="caution">
    <text evidence="2">The sequence shown here is derived from an EMBL/GenBank/DDBJ whole genome shotgun (WGS) entry which is preliminary data.</text>
</comment>
<dbReference type="PANTHER" id="PTHR34706:SF1">
    <property type="entry name" value="VWFA DOMAIN-CONTAINING PROTEIN"/>
    <property type="match status" value="1"/>
</dbReference>
<keyword evidence="4" id="KW-1185">Reference proteome</keyword>
<evidence type="ECO:0000313" key="4">
    <source>
        <dbReference type="Proteomes" id="UP000663832"/>
    </source>
</evidence>
<dbReference type="Gene3D" id="3.40.50.410">
    <property type="entry name" value="von Willebrand factor, type A domain"/>
    <property type="match status" value="1"/>
</dbReference>
<dbReference type="PANTHER" id="PTHR34706">
    <property type="entry name" value="SLR1338 PROTEIN"/>
    <property type="match status" value="1"/>
</dbReference>
<organism evidence="2 5">
    <name type="scientific">Adineta steineri</name>
    <dbReference type="NCBI Taxonomy" id="433720"/>
    <lineage>
        <taxon>Eukaryota</taxon>
        <taxon>Metazoa</taxon>
        <taxon>Spiralia</taxon>
        <taxon>Gnathifera</taxon>
        <taxon>Rotifera</taxon>
        <taxon>Eurotatoria</taxon>
        <taxon>Bdelloidea</taxon>
        <taxon>Adinetida</taxon>
        <taxon>Adinetidae</taxon>
        <taxon>Adineta</taxon>
    </lineage>
</organism>
<evidence type="ECO:0000313" key="3">
    <source>
        <dbReference type="EMBL" id="CAF1523406.1"/>
    </source>
</evidence>
<sequence length="306" mass="35194">MNPYNQSQPSAPPPPYQSVVNDNRSNQNNPISNEQRSPNFDQFVNRYEISPSFAERLHKLKGYEIVFICDDSGSMTAPIGENTNPLQNQRTRWDELKQTVSIVVELASILDTDGVDVYFLNREPMLNVRNSSDLEIVFAMDPEGATPIVPVLRQVLKDKRNQIYERNLLILIATDGVPTDERERTDIHTLEHVLKNERKPTNQIPVTFIVCTDDDESMAYLNDWDKKIPNLDVVDDYRSERKQIQACRGTNMAFSFGDYIVKILLGGIDSWFDDWDEKNMPINNQQRPNAAEYGLPQNNNSNYKYS</sequence>
<dbReference type="SUPFAM" id="SSF53300">
    <property type="entry name" value="vWA-like"/>
    <property type="match status" value="1"/>
</dbReference>
<name>A0A814YN96_9BILA</name>
<evidence type="ECO:0000256" key="1">
    <source>
        <dbReference type="SAM" id="MobiDB-lite"/>
    </source>
</evidence>
<dbReference type="EMBL" id="CAJNOI010000298">
    <property type="protein sequence ID" value="CAF1231852.1"/>
    <property type="molecule type" value="Genomic_DNA"/>
</dbReference>
<dbReference type="AlphaFoldDB" id="A0A814YN96"/>
<reference evidence="2" key="1">
    <citation type="submission" date="2021-02" db="EMBL/GenBank/DDBJ databases">
        <authorList>
            <person name="Nowell W R."/>
        </authorList>
    </citation>
    <scope>NUCLEOTIDE SEQUENCE</scope>
</reference>